<evidence type="ECO:0000256" key="6">
    <source>
        <dbReference type="SAM" id="SignalP"/>
    </source>
</evidence>
<dbReference type="Pfam" id="PF00135">
    <property type="entry name" value="COesterase"/>
    <property type="match status" value="2"/>
</dbReference>
<evidence type="ECO:0000256" key="5">
    <source>
        <dbReference type="ARBA" id="ARBA00023180"/>
    </source>
</evidence>
<proteinExistence type="inferred from homology"/>
<dbReference type="InterPro" id="IPR002018">
    <property type="entry name" value="CarbesteraseB"/>
</dbReference>
<dbReference type="GO" id="GO:0052689">
    <property type="term" value="F:carboxylic ester hydrolase activity"/>
    <property type="evidence" value="ECO:0007669"/>
    <property type="project" value="UniProtKB-KW"/>
</dbReference>
<dbReference type="SUPFAM" id="SSF53474">
    <property type="entry name" value="alpha/beta-Hydrolases"/>
    <property type="match status" value="2"/>
</dbReference>
<feature type="chain" id="PRO_5035438438" description="Carboxylesterase type B domain-containing protein" evidence="6">
    <location>
        <begin position="24"/>
        <end position="1004"/>
    </location>
</feature>
<feature type="signal peptide" evidence="6">
    <location>
        <begin position="1"/>
        <end position="23"/>
    </location>
</feature>
<feature type="non-terminal residue" evidence="8">
    <location>
        <position position="1004"/>
    </location>
</feature>
<evidence type="ECO:0000256" key="1">
    <source>
        <dbReference type="ARBA" id="ARBA00005964"/>
    </source>
</evidence>
<dbReference type="Proteomes" id="UP000838878">
    <property type="component" value="Chromosome 7"/>
</dbReference>
<dbReference type="PANTHER" id="PTHR11559">
    <property type="entry name" value="CARBOXYLESTERASE"/>
    <property type="match status" value="1"/>
</dbReference>
<dbReference type="PROSITE" id="PS00122">
    <property type="entry name" value="CARBOXYLESTERASE_B_1"/>
    <property type="match status" value="2"/>
</dbReference>
<evidence type="ECO:0000256" key="3">
    <source>
        <dbReference type="ARBA" id="ARBA00022801"/>
    </source>
</evidence>
<name>A0A8J9YJE1_9NEOP</name>
<feature type="domain" description="Carboxylesterase type B" evidence="7">
    <location>
        <begin position="493"/>
        <end position="966"/>
    </location>
</feature>
<dbReference type="InterPro" id="IPR019826">
    <property type="entry name" value="Carboxylesterase_B_AS"/>
</dbReference>
<dbReference type="InterPro" id="IPR029058">
    <property type="entry name" value="AB_hydrolase_fold"/>
</dbReference>
<feature type="domain" description="Carboxylesterase type B" evidence="7">
    <location>
        <begin position="29"/>
        <end position="487"/>
    </location>
</feature>
<evidence type="ECO:0000256" key="4">
    <source>
        <dbReference type="ARBA" id="ARBA00023157"/>
    </source>
</evidence>
<evidence type="ECO:0000256" key="2">
    <source>
        <dbReference type="ARBA" id="ARBA00022487"/>
    </source>
</evidence>
<reference evidence="8" key="1">
    <citation type="submission" date="2021-12" db="EMBL/GenBank/DDBJ databases">
        <authorList>
            <person name="Martin H S."/>
        </authorList>
    </citation>
    <scope>NUCLEOTIDE SEQUENCE</scope>
</reference>
<dbReference type="InterPro" id="IPR050309">
    <property type="entry name" value="Type-B_Carboxylest/Lipase"/>
</dbReference>
<comment type="similarity">
    <text evidence="1">Belongs to the type-B carboxylesterase/lipase family.</text>
</comment>
<gene>
    <name evidence="8" type="ORF">BINO364_LOCUS13319</name>
</gene>
<keyword evidence="9" id="KW-1185">Reference proteome</keyword>
<evidence type="ECO:0000259" key="7">
    <source>
        <dbReference type="Pfam" id="PF00135"/>
    </source>
</evidence>
<keyword evidence="4" id="KW-1015">Disulfide bond</keyword>
<dbReference type="OrthoDB" id="19653at2759"/>
<keyword evidence="6" id="KW-0732">Signal</keyword>
<organism evidence="8 9">
    <name type="scientific">Brenthis ino</name>
    <name type="common">lesser marbled fritillary</name>
    <dbReference type="NCBI Taxonomy" id="405034"/>
    <lineage>
        <taxon>Eukaryota</taxon>
        <taxon>Metazoa</taxon>
        <taxon>Ecdysozoa</taxon>
        <taxon>Arthropoda</taxon>
        <taxon>Hexapoda</taxon>
        <taxon>Insecta</taxon>
        <taxon>Pterygota</taxon>
        <taxon>Neoptera</taxon>
        <taxon>Endopterygota</taxon>
        <taxon>Lepidoptera</taxon>
        <taxon>Glossata</taxon>
        <taxon>Ditrysia</taxon>
        <taxon>Papilionoidea</taxon>
        <taxon>Nymphalidae</taxon>
        <taxon>Heliconiinae</taxon>
        <taxon>Argynnini</taxon>
        <taxon>Brenthis</taxon>
    </lineage>
</organism>
<dbReference type="Gene3D" id="3.40.50.1820">
    <property type="entry name" value="alpha/beta hydrolase"/>
    <property type="match status" value="2"/>
</dbReference>
<sequence>MFSAGGTLCGILIYAQISVIASSKLVENEPIVRVNEGQLRGTVETLVDGSSSYSFKGIPFAAPPVGELRFKAPQPPKPWEGIRDASNFGSICTQYNSTYQGDEDCLFLNIYTKSLDKHAKLPVMVWIYGGSYYEGSGDFFTPDFLLQHDVILVTFNYRLELLGFLSLDIPEVPGNAGMKDQVAALKWIQRNIDNFGGDKNSVTIFGESSGASSVTHHMLSPMSQGLFHKVIAQSGASTHDWAIGRDPVERAFRAGKILGIETNDTYELLNYLRGLDASALTNLTFSTLTEDEKYRGLPEKFIPVIEKKFHNVEAFLDEEPIETLVEGFPPTSSLELPEIPLMLGYNSGEGLIIVKDHLTKLDVYNNKPSFYIQQEVAERLSDEKLEEYGDRVKRFYVGDRNITSNDLDVIRDILTDIYFVFNTQRFAHLYSYVCDSTVYLYRFGYETGLNVIKIALGLENLKGASHADELFYLFYNYLNEDSYKNQELREIVFKAPQPPKPWEGIRDASNFGSICTQYNSTYQGDEDCLFLNIYTKSLDKHAKLPVMVWIYGGSYYEGSGDFFTPDFLLQHDVILVTFNYRLELLGFLSLDIPEVPGNAGMKDQVAALKWIQQNIDNFGGDKNSVTIFGESSGASSVTHHMLSPMSQGLFHKVIAQSGASTHDWAIGRDPVERAFRAGKILGIETNDTYELLNYLRGLDANALTNLTFSTLTEDEKYRGLPEKFIPVIEKKFHSVEAFLDEEPIKSLVYSNKLPKIPLMLGYNSGEGLIIVKDHLTKLDVYNNVPSFYIQQEVAERLSDEELEEYGERVKRFYVGDRNITSNDLDVIRDILTDIYFAFNTQRFAHLYSYVCRSNVYLYRFGYETALNVIKIALGLENLYGASHADELFYLFYNYLNEDSYKNQELREIVFKVTKLWTDFAKTGNPTPDNSLGVTWKPYTTEGNEYFNLDDSFSMGWSADKERMDFWDTIYDETGLQHLKYKNFPFQKKSGETSITILSDNLCDK</sequence>
<dbReference type="AlphaFoldDB" id="A0A8J9YJE1"/>
<protein>
    <recommendedName>
        <fullName evidence="7">Carboxylesterase type B domain-containing protein</fullName>
    </recommendedName>
</protein>
<keyword evidence="3" id="KW-0378">Hydrolase</keyword>
<keyword evidence="5" id="KW-0325">Glycoprotein</keyword>
<dbReference type="FunFam" id="3.40.50.1820:FF:000092">
    <property type="entry name" value="Carboxylic ester hydrolase"/>
    <property type="match status" value="2"/>
</dbReference>
<evidence type="ECO:0000313" key="8">
    <source>
        <dbReference type="EMBL" id="CAH0728056.1"/>
    </source>
</evidence>
<keyword evidence="2" id="KW-0719">Serine esterase</keyword>
<dbReference type="EMBL" id="OV170227">
    <property type="protein sequence ID" value="CAH0728056.1"/>
    <property type="molecule type" value="Genomic_DNA"/>
</dbReference>
<evidence type="ECO:0000313" key="9">
    <source>
        <dbReference type="Proteomes" id="UP000838878"/>
    </source>
</evidence>
<accession>A0A8J9YJE1</accession>